<dbReference type="HOGENOM" id="CLU_549899_0_0_1"/>
<dbReference type="AlphaFoldDB" id="F4RCN1"/>
<feature type="compositionally biased region" description="Low complexity" evidence="1">
    <location>
        <begin position="418"/>
        <end position="431"/>
    </location>
</feature>
<dbReference type="Proteomes" id="UP000001072">
    <property type="component" value="Unassembled WGS sequence"/>
</dbReference>
<gene>
    <name evidence="2" type="ORF">MELLADRAFT_95099</name>
</gene>
<dbReference type="VEuPathDB" id="FungiDB:MELLADRAFT_95099"/>
<dbReference type="RefSeq" id="XP_007407073.1">
    <property type="nucleotide sequence ID" value="XM_007407011.1"/>
</dbReference>
<dbReference type="InParanoid" id="F4RCN1"/>
<feature type="region of interest" description="Disordered" evidence="1">
    <location>
        <begin position="102"/>
        <end position="178"/>
    </location>
</feature>
<sequence length="496" mass="55292">MAAWANHNRDVAETLQGLLEAYDLGGGSTIYNMVSLRASFAQTIPFDNPHFHRHFSIFATEALAKDLRANRFVYPIGGQPPDPALPIQDTMPYIYPVHLLQNLRPNDQPEEDGGQGARRGLRRDMPGEGLEGRREEGGGGQPGQEEENRGTGDGPEGNNKRSLDDNSSDDSFQVSNPTSSASHVFTFIKTAKADEQVLPPEAKEITKLVLEYRTHDLNAAVLAFCWRSGKHHDFPDALVRDLLQYKFIDLEKINAGPTACKFDVYSKKDSDPASKIKPKPFKEATEWRDAVSLSYPSHTNAAIPLYIIPSRMLTVGYAFRALPGDVFVPQDCAKDSFRKYDRHLREMEKTFRDNAKLTFSCAMRPHTQGNWCMVVKYDIQLREAFATRRHLSFADFAKDELSHLKHLALAGRDEQHSSHQASTSASGSTSSAYVARSALSKPRPDKKQRTESPWAGKVKDTSSYPRKQQICGGWNLVGSALHIPPPHPSPRGIPNL</sequence>
<evidence type="ECO:0000256" key="1">
    <source>
        <dbReference type="SAM" id="MobiDB-lite"/>
    </source>
</evidence>
<feature type="region of interest" description="Disordered" evidence="1">
    <location>
        <begin position="412"/>
        <end position="466"/>
    </location>
</feature>
<proteinExistence type="predicted"/>
<protein>
    <submittedName>
        <fullName evidence="2">Uncharacterized protein</fullName>
    </submittedName>
</protein>
<dbReference type="KEGG" id="mlr:MELLADRAFT_95099"/>
<keyword evidence="3" id="KW-1185">Reference proteome</keyword>
<feature type="compositionally biased region" description="Basic and acidic residues" evidence="1">
    <location>
        <begin position="122"/>
        <end position="137"/>
    </location>
</feature>
<evidence type="ECO:0000313" key="3">
    <source>
        <dbReference type="Proteomes" id="UP000001072"/>
    </source>
</evidence>
<feature type="compositionally biased region" description="Polar residues" evidence="1">
    <location>
        <begin position="169"/>
        <end position="178"/>
    </location>
</feature>
<accession>F4RCN1</accession>
<name>F4RCN1_MELLP</name>
<dbReference type="EMBL" id="GL883096">
    <property type="protein sequence ID" value="EGG10019.1"/>
    <property type="molecule type" value="Genomic_DNA"/>
</dbReference>
<evidence type="ECO:0000313" key="2">
    <source>
        <dbReference type="EMBL" id="EGG10019.1"/>
    </source>
</evidence>
<organism evidence="3">
    <name type="scientific">Melampsora larici-populina (strain 98AG31 / pathotype 3-4-7)</name>
    <name type="common">Poplar leaf rust fungus</name>
    <dbReference type="NCBI Taxonomy" id="747676"/>
    <lineage>
        <taxon>Eukaryota</taxon>
        <taxon>Fungi</taxon>
        <taxon>Dikarya</taxon>
        <taxon>Basidiomycota</taxon>
        <taxon>Pucciniomycotina</taxon>
        <taxon>Pucciniomycetes</taxon>
        <taxon>Pucciniales</taxon>
        <taxon>Melampsoraceae</taxon>
        <taxon>Melampsora</taxon>
    </lineage>
</organism>
<dbReference type="OrthoDB" id="10423883at2759"/>
<dbReference type="GeneID" id="18937129"/>
<reference evidence="3" key="1">
    <citation type="journal article" date="2011" name="Proc. Natl. Acad. Sci. U.S.A.">
        <title>Obligate biotrophy features unraveled by the genomic analysis of rust fungi.</title>
        <authorList>
            <person name="Duplessis S."/>
            <person name="Cuomo C.A."/>
            <person name="Lin Y.-C."/>
            <person name="Aerts A."/>
            <person name="Tisserant E."/>
            <person name="Veneault-Fourrey C."/>
            <person name="Joly D.L."/>
            <person name="Hacquard S."/>
            <person name="Amselem J."/>
            <person name="Cantarel B.L."/>
            <person name="Chiu R."/>
            <person name="Coutinho P.M."/>
            <person name="Feau N."/>
            <person name="Field M."/>
            <person name="Frey P."/>
            <person name="Gelhaye E."/>
            <person name="Goldberg J."/>
            <person name="Grabherr M.G."/>
            <person name="Kodira C.D."/>
            <person name="Kohler A."/>
            <person name="Kuees U."/>
            <person name="Lindquist E.A."/>
            <person name="Lucas S.M."/>
            <person name="Mago R."/>
            <person name="Mauceli E."/>
            <person name="Morin E."/>
            <person name="Murat C."/>
            <person name="Pangilinan J.L."/>
            <person name="Park R."/>
            <person name="Pearson M."/>
            <person name="Quesneville H."/>
            <person name="Rouhier N."/>
            <person name="Sakthikumar S."/>
            <person name="Salamov A.A."/>
            <person name="Schmutz J."/>
            <person name="Selles B."/>
            <person name="Shapiro H."/>
            <person name="Tanguay P."/>
            <person name="Tuskan G.A."/>
            <person name="Henrissat B."/>
            <person name="Van de Peer Y."/>
            <person name="Rouze P."/>
            <person name="Ellis J.G."/>
            <person name="Dodds P.N."/>
            <person name="Schein J.E."/>
            <person name="Zhong S."/>
            <person name="Hamelin R.C."/>
            <person name="Grigoriev I.V."/>
            <person name="Szabo L.J."/>
            <person name="Martin F."/>
        </authorList>
    </citation>
    <scope>NUCLEOTIDE SEQUENCE [LARGE SCALE GENOMIC DNA]</scope>
    <source>
        <strain evidence="3">98AG31 / pathotype 3-4-7</strain>
    </source>
</reference>